<dbReference type="EMBL" id="WKJO01000002">
    <property type="protein sequence ID" value="MRX23418.1"/>
    <property type="molecule type" value="Genomic_DNA"/>
</dbReference>
<protein>
    <recommendedName>
        <fullName evidence="3">nitrile hydratase</fullName>
        <ecNumber evidence="3">4.2.1.84</ecNumber>
    </recommendedName>
</protein>
<evidence type="ECO:0000256" key="3">
    <source>
        <dbReference type="ARBA" id="ARBA00013079"/>
    </source>
</evidence>
<feature type="domain" description="Nitrile hydratase beta subunit" evidence="6">
    <location>
        <begin position="126"/>
        <end position="218"/>
    </location>
</feature>
<dbReference type="Gene3D" id="1.10.472.20">
    <property type="entry name" value="Nitrile hydratase, beta subunit"/>
    <property type="match status" value="1"/>
</dbReference>
<dbReference type="Pfam" id="PF21006">
    <property type="entry name" value="NHase_beta_N"/>
    <property type="match status" value="1"/>
</dbReference>
<evidence type="ECO:0000313" key="8">
    <source>
        <dbReference type="EMBL" id="MRX23418.1"/>
    </source>
</evidence>
<sequence>MDGIHDMGGMHGFGAVPTSDDVQFHAQWERETYAMMKLLGMQGQFNTHQMRATVERMAPKVYLESTYFERWLTGIEDRLLEDGVLSQEELREAHSTVSDGTKTQRSDDDLVSLVRERFSADAFSNQTEIDPRFEEGDSVVAKNSHPFGHTRLPGYVRRARGSIRKYLGTFHLPDAAARGDTSVTEPMYSVGFDAAELWGDDAEGNGTIYIDLFESYLESPESND</sequence>
<accession>A0A6A8GJI0</accession>
<proteinExistence type="inferred from homology"/>
<evidence type="ECO:0000259" key="7">
    <source>
        <dbReference type="Pfam" id="PF21006"/>
    </source>
</evidence>
<dbReference type="InterPro" id="IPR024690">
    <property type="entry name" value="CN_hydtase_beta_dom_C"/>
</dbReference>
<name>A0A6A8GJI0_9EURY</name>
<comment type="catalytic activity">
    <reaction evidence="5">
        <text>an aliphatic primary amide = an aliphatic nitrile + H2O</text>
        <dbReference type="Rhea" id="RHEA:12673"/>
        <dbReference type="ChEBI" id="CHEBI:15377"/>
        <dbReference type="ChEBI" id="CHEBI:65285"/>
        <dbReference type="ChEBI" id="CHEBI:80291"/>
        <dbReference type="EC" id="4.2.1.84"/>
    </reaction>
</comment>
<dbReference type="NCBIfam" id="TIGR03888">
    <property type="entry name" value="nitrile_beta"/>
    <property type="match status" value="1"/>
</dbReference>
<evidence type="ECO:0000313" key="9">
    <source>
        <dbReference type="Proteomes" id="UP000439022"/>
    </source>
</evidence>
<dbReference type="GO" id="GO:0018822">
    <property type="term" value="F:nitrile hydratase activity"/>
    <property type="evidence" value="ECO:0007669"/>
    <property type="project" value="UniProtKB-EC"/>
</dbReference>
<dbReference type="EC" id="4.2.1.84" evidence="3"/>
<dbReference type="InterPro" id="IPR008990">
    <property type="entry name" value="Elect_transpt_acc-like_dom_sf"/>
</dbReference>
<gene>
    <name evidence="8" type="primary">nthB</name>
    <name evidence="8" type="ORF">GJR96_15810</name>
</gene>
<evidence type="ECO:0000256" key="2">
    <source>
        <dbReference type="ARBA" id="ARBA00009098"/>
    </source>
</evidence>
<dbReference type="RefSeq" id="WP_151164229.1">
    <property type="nucleotide sequence ID" value="NZ_WKJO01000002.1"/>
</dbReference>
<comment type="caution">
    <text evidence="8">The sequence shown here is derived from an EMBL/GenBank/DDBJ whole genome shotgun (WGS) entry which is preliminary data.</text>
</comment>
<evidence type="ECO:0000259" key="6">
    <source>
        <dbReference type="Pfam" id="PF02211"/>
    </source>
</evidence>
<dbReference type="AlphaFoldDB" id="A0A6A8GJI0"/>
<keyword evidence="4 8" id="KW-0456">Lyase</keyword>
<reference evidence="8 9" key="1">
    <citation type="submission" date="2019-11" db="EMBL/GenBank/DDBJ databases">
        <title>Whole genome sequence of Haloferax sp. MBLA0076.</title>
        <authorList>
            <person name="Seo M.-J."/>
            <person name="Cho E.-S."/>
        </authorList>
    </citation>
    <scope>NUCLEOTIDE SEQUENCE [LARGE SCALE GENOMIC DNA]</scope>
    <source>
        <strain evidence="8 9">MBLA0076</strain>
    </source>
</reference>
<dbReference type="InterPro" id="IPR042262">
    <property type="entry name" value="CN_hydtase_beta_C"/>
</dbReference>
<dbReference type="Gene3D" id="2.30.30.50">
    <property type="match status" value="1"/>
</dbReference>
<dbReference type="InterPro" id="IPR003168">
    <property type="entry name" value="Nitrile_hydratase_bsu"/>
</dbReference>
<feature type="domain" description="Nitrile hydratase beta subunit-like N-terminal" evidence="7">
    <location>
        <begin position="1"/>
        <end position="102"/>
    </location>
</feature>
<keyword evidence="9" id="KW-1185">Reference proteome</keyword>
<dbReference type="Pfam" id="PF02211">
    <property type="entry name" value="NHase_beta_C"/>
    <property type="match status" value="1"/>
</dbReference>
<dbReference type="PIRSF" id="PIRSF001427">
    <property type="entry name" value="NHase_beta"/>
    <property type="match status" value="1"/>
</dbReference>
<evidence type="ECO:0000256" key="4">
    <source>
        <dbReference type="ARBA" id="ARBA00023239"/>
    </source>
</evidence>
<dbReference type="GO" id="GO:0046914">
    <property type="term" value="F:transition metal ion binding"/>
    <property type="evidence" value="ECO:0007669"/>
    <property type="project" value="InterPro"/>
</dbReference>
<organism evidence="8 9">
    <name type="scientific">Haloferax litoreum</name>
    <dbReference type="NCBI Taxonomy" id="2666140"/>
    <lineage>
        <taxon>Archaea</taxon>
        <taxon>Methanobacteriati</taxon>
        <taxon>Methanobacteriota</taxon>
        <taxon>Stenosarchaea group</taxon>
        <taxon>Halobacteria</taxon>
        <taxon>Halobacteriales</taxon>
        <taxon>Haloferacaceae</taxon>
        <taxon>Haloferax</taxon>
    </lineage>
</organism>
<dbReference type="InterPro" id="IPR049054">
    <property type="entry name" value="CN_hydtase_beta-like_N"/>
</dbReference>
<evidence type="ECO:0000256" key="5">
    <source>
        <dbReference type="ARBA" id="ARBA00044877"/>
    </source>
</evidence>
<comment type="function">
    <text evidence="1">NHase catalyzes the hydration of various nitrile compounds to the corresponding amides.</text>
</comment>
<evidence type="ECO:0000256" key="1">
    <source>
        <dbReference type="ARBA" id="ARBA00004042"/>
    </source>
</evidence>
<dbReference type="SUPFAM" id="SSF50090">
    <property type="entry name" value="Electron transport accessory proteins"/>
    <property type="match status" value="1"/>
</dbReference>
<dbReference type="Proteomes" id="UP000439022">
    <property type="component" value="Unassembled WGS sequence"/>
</dbReference>
<comment type="similarity">
    <text evidence="2">Belongs to the nitrile hydratase subunit beta family.</text>
</comment>